<dbReference type="SUPFAM" id="SSF53822">
    <property type="entry name" value="Periplasmic binding protein-like I"/>
    <property type="match status" value="1"/>
</dbReference>
<keyword evidence="8" id="KW-1185">Reference proteome</keyword>
<dbReference type="GO" id="GO:0006865">
    <property type="term" value="P:amino acid transport"/>
    <property type="evidence" value="ECO:0007669"/>
    <property type="project" value="UniProtKB-KW"/>
</dbReference>
<dbReference type="Pfam" id="PF13458">
    <property type="entry name" value="Peripla_BP_6"/>
    <property type="match status" value="1"/>
</dbReference>
<dbReference type="KEGG" id="care:LT85_2849"/>
<name>A0A0A1FGI0_9BURK</name>
<reference evidence="8" key="1">
    <citation type="journal article" date="2014" name="Soil Biol. Biochem.">
        <title>Structure and function of bacterial communities in ageing soils: Insights from the Mendocino ecological staircase.</title>
        <authorList>
            <person name="Uroz S."/>
            <person name="Tech J.J."/>
            <person name="Sawaya N.A."/>
            <person name="Frey-Klett P."/>
            <person name="Leveau J.H.J."/>
        </authorList>
    </citation>
    <scope>NUCLEOTIDE SEQUENCE [LARGE SCALE GENOMIC DNA]</scope>
    <source>
        <strain evidence="8">Cal35</strain>
    </source>
</reference>
<evidence type="ECO:0000256" key="5">
    <source>
        <dbReference type="SAM" id="SignalP"/>
    </source>
</evidence>
<dbReference type="STRING" id="279058.LT85_2849"/>
<evidence type="ECO:0000313" key="7">
    <source>
        <dbReference type="EMBL" id="AIY42007.1"/>
    </source>
</evidence>
<dbReference type="AlphaFoldDB" id="A0A0A1FGI0"/>
<evidence type="ECO:0000256" key="4">
    <source>
        <dbReference type="ARBA" id="ARBA00022970"/>
    </source>
</evidence>
<dbReference type="OrthoDB" id="9794826at2"/>
<dbReference type="PANTHER" id="PTHR30483">
    <property type="entry name" value="LEUCINE-SPECIFIC-BINDING PROTEIN"/>
    <property type="match status" value="1"/>
</dbReference>
<feature type="signal peptide" evidence="5">
    <location>
        <begin position="1"/>
        <end position="22"/>
    </location>
</feature>
<comment type="similarity">
    <text evidence="1">Belongs to the leucine-binding protein family.</text>
</comment>
<keyword evidence="4" id="KW-0029">Amino-acid transport</keyword>
<keyword evidence="2" id="KW-0813">Transport</keyword>
<dbReference type="InterPro" id="IPR000709">
    <property type="entry name" value="Leu_Ile_Val-bd"/>
</dbReference>
<keyword evidence="3 5" id="KW-0732">Signal</keyword>
<dbReference type="EMBL" id="CP009962">
    <property type="protein sequence ID" value="AIY42007.1"/>
    <property type="molecule type" value="Genomic_DNA"/>
</dbReference>
<sequence length="385" mass="41281">MNTIGKACIAAALMSWSLASMAAEPIKIGVSGPFTGGSAPMGVSMRDGVKLAVADINAKGGVLGRQLQLVERDDEAKNERGVQIAQELINKEKVVGTVGFINTGVALASQRFYQEAKIPVMDNVATGTIVTKQFVLPENKDNYVFRNAANDTIQSAMIVDEAVIRQKHTKVAILADSTNYGQLGREDLERALGVKGIKPVAVEKYNLKDVDMTAQLLKAKQGGAQVVLTYGIGPELAQIANGMEKLNWRVPIIGSWTLSMGNFIDNAGKNGEGARMPQTFIQDPSTPKRKAFIEAYQKAYKVDRIPSPVSAAQGYDSIYLLVAAIKQAGSTDGVKVREALENLSGTVDGVVTNYSKPYTHDDHEAIKSSMVVIGEVKNGRVALAK</sequence>
<dbReference type="Gene3D" id="3.40.50.2300">
    <property type="match status" value="2"/>
</dbReference>
<evidence type="ECO:0000259" key="6">
    <source>
        <dbReference type="Pfam" id="PF13458"/>
    </source>
</evidence>
<dbReference type="PRINTS" id="PR00337">
    <property type="entry name" value="LEUILEVALBP"/>
</dbReference>
<feature type="domain" description="Leucine-binding protein" evidence="6">
    <location>
        <begin position="25"/>
        <end position="371"/>
    </location>
</feature>
<dbReference type="InterPro" id="IPR028081">
    <property type="entry name" value="Leu-bd"/>
</dbReference>
<dbReference type="RefSeq" id="WP_038489784.1">
    <property type="nucleotide sequence ID" value="NZ_CP009962.1"/>
</dbReference>
<dbReference type="CDD" id="cd06335">
    <property type="entry name" value="PBP1_ABC_ligand_binding-like"/>
    <property type="match status" value="1"/>
</dbReference>
<dbReference type="HOGENOM" id="CLU_027128_0_0_4"/>
<evidence type="ECO:0000313" key="8">
    <source>
        <dbReference type="Proteomes" id="UP000030302"/>
    </source>
</evidence>
<feature type="chain" id="PRO_5001974272" evidence="5">
    <location>
        <begin position="23"/>
        <end position="385"/>
    </location>
</feature>
<dbReference type="PANTHER" id="PTHR30483:SF38">
    <property type="entry name" value="BLR7848 PROTEIN"/>
    <property type="match status" value="1"/>
</dbReference>
<evidence type="ECO:0000256" key="2">
    <source>
        <dbReference type="ARBA" id="ARBA00022448"/>
    </source>
</evidence>
<protein>
    <submittedName>
        <fullName evidence="7">Branched-chain amino acid ABC transporter</fullName>
    </submittedName>
</protein>
<dbReference type="InterPro" id="IPR028082">
    <property type="entry name" value="Peripla_BP_I"/>
</dbReference>
<gene>
    <name evidence="7" type="ORF">LT85_2849</name>
</gene>
<dbReference type="InterPro" id="IPR051010">
    <property type="entry name" value="BCAA_transport"/>
</dbReference>
<accession>A0A0A1FGI0</accession>
<evidence type="ECO:0000256" key="3">
    <source>
        <dbReference type="ARBA" id="ARBA00022729"/>
    </source>
</evidence>
<dbReference type="Proteomes" id="UP000030302">
    <property type="component" value="Chromosome"/>
</dbReference>
<evidence type="ECO:0000256" key="1">
    <source>
        <dbReference type="ARBA" id="ARBA00010062"/>
    </source>
</evidence>
<organism evidence="7 8">
    <name type="scientific">Collimonas arenae</name>
    <dbReference type="NCBI Taxonomy" id="279058"/>
    <lineage>
        <taxon>Bacteria</taxon>
        <taxon>Pseudomonadati</taxon>
        <taxon>Pseudomonadota</taxon>
        <taxon>Betaproteobacteria</taxon>
        <taxon>Burkholderiales</taxon>
        <taxon>Oxalobacteraceae</taxon>
        <taxon>Collimonas</taxon>
    </lineage>
</organism>
<proteinExistence type="inferred from homology"/>